<dbReference type="Proteomes" id="UP000517547">
    <property type="component" value="Unassembled WGS sequence"/>
</dbReference>
<evidence type="ECO:0008006" key="4">
    <source>
        <dbReference type="Google" id="ProtNLM"/>
    </source>
</evidence>
<proteinExistence type="predicted"/>
<dbReference type="AlphaFoldDB" id="A0A7Y7XXE9"/>
<evidence type="ECO:0000256" key="1">
    <source>
        <dbReference type="SAM" id="SignalP"/>
    </source>
</evidence>
<accession>A0A7Y7XXE9</accession>
<protein>
    <recommendedName>
        <fullName evidence="4">Fap</fullName>
    </recommendedName>
</protein>
<dbReference type="EMBL" id="JACAQE010000002">
    <property type="protein sequence ID" value="NWC13776.1"/>
    <property type="molecule type" value="Genomic_DNA"/>
</dbReference>
<keyword evidence="1" id="KW-0732">Signal</keyword>
<feature type="signal peptide" evidence="1">
    <location>
        <begin position="1"/>
        <end position="29"/>
    </location>
</feature>
<sequence length="148" mass="14788">MGTLTTTGFTRTLLIGCALGSLLSFTVQADGNGVIVLNRTVQPQSYGRPALQPDPNPTTVNANPSGRINSLTNNMELSDGDIAGISTGSTVTRVITVHTNNMPGLSNPNGLPGMTAGHGGGSGASIANTVNRGLSAGMGALNAIGKGQ</sequence>
<evidence type="ECO:0000313" key="2">
    <source>
        <dbReference type="EMBL" id="NWC13776.1"/>
    </source>
</evidence>
<evidence type="ECO:0000313" key="3">
    <source>
        <dbReference type="Proteomes" id="UP000517547"/>
    </source>
</evidence>
<reference evidence="2 3" key="1">
    <citation type="submission" date="2020-04" db="EMBL/GenBank/DDBJ databases">
        <title>Molecular characterization of pseudomonads from Agaricus bisporus reveal novel blotch 2 pathogens in Western Europe.</title>
        <authorList>
            <person name="Taparia T."/>
            <person name="Krijger M."/>
            <person name="Haynes E."/>
            <person name="Elpinstone J.G."/>
            <person name="Noble R."/>
            <person name="Van Der Wolf J."/>
        </authorList>
    </citation>
    <scope>NUCLEOTIDE SEQUENCE [LARGE SCALE GENOMIC DNA]</scope>
    <source>
        <strain evidence="2 3">IPO3738</strain>
    </source>
</reference>
<feature type="chain" id="PRO_5031387523" description="Fap" evidence="1">
    <location>
        <begin position="30"/>
        <end position="148"/>
    </location>
</feature>
<organism evidence="2 3">
    <name type="scientific">Pseudomonas gingeri</name>
    <dbReference type="NCBI Taxonomy" id="117681"/>
    <lineage>
        <taxon>Bacteria</taxon>
        <taxon>Pseudomonadati</taxon>
        <taxon>Pseudomonadota</taxon>
        <taxon>Gammaproteobacteria</taxon>
        <taxon>Pseudomonadales</taxon>
        <taxon>Pseudomonadaceae</taxon>
        <taxon>Pseudomonas</taxon>
    </lineage>
</organism>
<name>A0A7Y7XXE9_9PSED</name>
<comment type="caution">
    <text evidence="2">The sequence shown here is derived from an EMBL/GenBank/DDBJ whole genome shotgun (WGS) entry which is preliminary data.</text>
</comment>
<dbReference type="RefSeq" id="WP_042935863.1">
    <property type="nucleotide sequence ID" value="NZ_JACAQE010000002.1"/>
</dbReference>
<gene>
    <name evidence="2" type="ORF">HX845_09000</name>
</gene>